<feature type="domain" description="Glycosyl transferase family 1" evidence="3">
    <location>
        <begin position="194"/>
        <end position="345"/>
    </location>
</feature>
<dbReference type="Pfam" id="PF13439">
    <property type="entry name" value="Glyco_transf_4"/>
    <property type="match status" value="1"/>
</dbReference>
<dbReference type="EMBL" id="QSAR01000023">
    <property type="protein sequence ID" value="RGW62815.1"/>
    <property type="molecule type" value="Genomic_DNA"/>
</dbReference>
<evidence type="ECO:0000256" key="2">
    <source>
        <dbReference type="ARBA" id="ARBA00022679"/>
    </source>
</evidence>
<dbReference type="PANTHER" id="PTHR45947">
    <property type="entry name" value="SULFOQUINOVOSYL TRANSFERASE SQD2"/>
    <property type="match status" value="1"/>
</dbReference>
<dbReference type="AlphaFoldDB" id="A0A395XU22"/>
<evidence type="ECO:0000256" key="1">
    <source>
        <dbReference type="ARBA" id="ARBA00022676"/>
    </source>
</evidence>
<dbReference type="GO" id="GO:1901137">
    <property type="term" value="P:carbohydrate derivative biosynthetic process"/>
    <property type="evidence" value="ECO:0007669"/>
    <property type="project" value="UniProtKB-ARBA"/>
</dbReference>
<dbReference type="SUPFAM" id="SSF53756">
    <property type="entry name" value="UDP-Glycosyltransferase/glycogen phosphorylase"/>
    <property type="match status" value="1"/>
</dbReference>
<evidence type="ECO:0000259" key="4">
    <source>
        <dbReference type="Pfam" id="PF13439"/>
    </source>
</evidence>
<evidence type="ECO:0000259" key="3">
    <source>
        <dbReference type="Pfam" id="PF00534"/>
    </source>
</evidence>
<dbReference type="PANTHER" id="PTHR45947:SF3">
    <property type="entry name" value="SULFOQUINOVOSYL TRANSFERASE SQD2"/>
    <property type="match status" value="1"/>
</dbReference>
<gene>
    <name evidence="5" type="ORF">DWV59_11685</name>
</gene>
<sequence length="380" mass="43369">MGRRKMQRVLQVVNIMDRGGVETLLMNIYRKINRESIQFDFLTHPYDQDYSYEYESEILSMGGQIYKAPSFSQNPHDYQTYIEDFFRNHPEYTVIHAHNLDSASLVYMREAKKSGRYLIAHSHNTNDHGGRLKRQMLQICHHIVRRYPDHFYACSKQAAEFAFGKKIASSCNCEIFYNGIDLARYCVNEIEHNTARKKLSLDVDGPVFGTVGRLLSQKNHTFLLDVFAAILRREPSSILIIVGKGDLRTTLERKAKDLGISQHVHFAGSVPNVPDYLKAFDVFLFPSLYEGLGMAAVEAQACGLPTLMSDEVPSLAACTDLAEFISLSADAEKWADESLRAYRESIGHRSDRIEQVRDAGFDINEIAKKLCFFYNNHNSN</sequence>
<dbReference type="Pfam" id="PF00534">
    <property type="entry name" value="Glycos_transf_1"/>
    <property type="match status" value="1"/>
</dbReference>
<evidence type="ECO:0000313" key="5">
    <source>
        <dbReference type="EMBL" id="RGW62815.1"/>
    </source>
</evidence>
<dbReference type="Proteomes" id="UP000265775">
    <property type="component" value="Unassembled WGS sequence"/>
</dbReference>
<keyword evidence="1" id="KW-0328">Glycosyltransferase</keyword>
<protein>
    <submittedName>
        <fullName evidence="5">Glycosyltransferase family 1 protein</fullName>
    </submittedName>
</protein>
<dbReference type="InterPro" id="IPR050194">
    <property type="entry name" value="Glycosyltransferase_grp1"/>
</dbReference>
<dbReference type="InterPro" id="IPR028098">
    <property type="entry name" value="Glyco_trans_4-like_N"/>
</dbReference>
<evidence type="ECO:0000313" key="6">
    <source>
        <dbReference type="Proteomes" id="UP000265775"/>
    </source>
</evidence>
<name>A0A395XU22_BIFLN</name>
<reference evidence="5 6" key="1">
    <citation type="submission" date="2018-08" db="EMBL/GenBank/DDBJ databases">
        <title>A genome reference for cultivated species of the human gut microbiota.</title>
        <authorList>
            <person name="Zou Y."/>
            <person name="Xue W."/>
            <person name="Luo G."/>
        </authorList>
    </citation>
    <scope>NUCLEOTIDE SEQUENCE [LARGE SCALE GENOMIC DNA]</scope>
    <source>
        <strain evidence="5 6">AF11-12</strain>
    </source>
</reference>
<dbReference type="Gene3D" id="3.40.50.2000">
    <property type="entry name" value="Glycogen Phosphorylase B"/>
    <property type="match status" value="2"/>
</dbReference>
<comment type="caution">
    <text evidence="5">The sequence shown here is derived from an EMBL/GenBank/DDBJ whole genome shotgun (WGS) entry which is preliminary data.</text>
</comment>
<organism evidence="5 6">
    <name type="scientific">Bifidobacterium longum</name>
    <dbReference type="NCBI Taxonomy" id="216816"/>
    <lineage>
        <taxon>Bacteria</taxon>
        <taxon>Bacillati</taxon>
        <taxon>Actinomycetota</taxon>
        <taxon>Actinomycetes</taxon>
        <taxon>Bifidobacteriales</taxon>
        <taxon>Bifidobacteriaceae</taxon>
        <taxon>Bifidobacterium</taxon>
    </lineage>
</organism>
<dbReference type="RefSeq" id="WP_117781963.1">
    <property type="nucleotide sequence ID" value="NZ_QSBF01000003.1"/>
</dbReference>
<dbReference type="GO" id="GO:0016757">
    <property type="term" value="F:glycosyltransferase activity"/>
    <property type="evidence" value="ECO:0007669"/>
    <property type="project" value="UniProtKB-KW"/>
</dbReference>
<dbReference type="InterPro" id="IPR001296">
    <property type="entry name" value="Glyco_trans_1"/>
</dbReference>
<proteinExistence type="predicted"/>
<feature type="domain" description="Glycosyltransferase subfamily 4-like N-terminal" evidence="4">
    <location>
        <begin position="19"/>
        <end position="184"/>
    </location>
</feature>
<keyword evidence="2 5" id="KW-0808">Transferase</keyword>
<accession>A0A395XU22</accession>